<feature type="domain" description="SprT-like" evidence="1">
    <location>
        <begin position="22"/>
        <end position="105"/>
    </location>
</feature>
<feature type="domain" description="DUF2786" evidence="2">
    <location>
        <begin position="136"/>
        <end position="173"/>
    </location>
</feature>
<accession>A0A941W5S9</accession>
<organism evidence="4 5">
    <name type="scientific">Candidatus Scalindua arabica</name>
    <dbReference type="NCBI Taxonomy" id="1127984"/>
    <lineage>
        <taxon>Bacteria</taxon>
        <taxon>Pseudomonadati</taxon>
        <taxon>Planctomycetota</taxon>
        <taxon>Candidatus Brocadiia</taxon>
        <taxon>Candidatus Brocadiales</taxon>
        <taxon>Candidatus Scalinduaceae</taxon>
        <taxon>Candidatus Scalindua</taxon>
    </lineage>
</organism>
<sequence length="361" mass="41984">MEIDNVLKTAWIKQLKADWKTANYHYFKDSMRLPNLELSSAEGVLGKWKGSYHRHLSISISLISNYKWEHVQEVLYHEMAHQYVEETLGIRGELPHGEAFKRICLENSIDPTATGNIQSWAEKRKNNSTISSENHKILDKVHKLLALAQSPNEHEAQNAMAKAHEFLLKHNLSLLDVQTKWNYIHKQIGEVGRRNPIKTIISALITRFFFVEAIWTFGYDQHKDQSGQVLEIYGTPENVEMAEYVYDYLQNISEFLWIEHKERKKINGNRHRRSFIYGLLDGFYNKLDGQVIEHKSKKLVWKGDPRLKEFYRRKNPKLVHSSSRYTSSSTDAYNSGITRGRSLVIHKGIHGEGKGKVKLLN</sequence>
<dbReference type="InterPro" id="IPR024498">
    <property type="entry name" value="DUF2786"/>
</dbReference>
<dbReference type="Pfam" id="PF10263">
    <property type="entry name" value="SprT-like"/>
    <property type="match status" value="1"/>
</dbReference>
<dbReference type="Proteomes" id="UP000722750">
    <property type="component" value="Unassembled WGS sequence"/>
</dbReference>
<gene>
    <name evidence="4" type="ORF">MAG551_02717</name>
</gene>
<reference evidence="4" key="1">
    <citation type="journal article" date="2021" name="ISME J.">
        <title>Fine-scale metabolic discontinuity in a stratified prokaryote microbiome of a Red Sea deep halocline.</title>
        <authorList>
            <person name="Michoud G."/>
            <person name="Ngugi D.K."/>
            <person name="Barozzi A."/>
            <person name="Merlino G."/>
            <person name="Calleja M.L."/>
            <person name="Delgado-Huertas A."/>
            <person name="Moran X.A.G."/>
            <person name="Daffonchio D."/>
        </authorList>
    </citation>
    <scope>NUCLEOTIDE SEQUENCE</scope>
    <source>
        <strain evidence="4">SuakinDeep_MAG55_1</strain>
    </source>
</reference>
<feature type="domain" description="DUF7168" evidence="3">
    <location>
        <begin position="191"/>
        <end position="317"/>
    </location>
</feature>
<protein>
    <recommendedName>
        <fullName evidence="6">SprT-like family protein</fullName>
    </recommendedName>
</protein>
<dbReference type="InterPro" id="IPR006640">
    <property type="entry name" value="SprT-like_domain"/>
</dbReference>
<evidence type="ECO:0000259" key="2">
    <source>
        <dbReference type="Pfam" id="PF10979"/>
    </source>
</evidence>
<evidence type="ECO:0008006" key="6">
    <source>
        <dbReference type="Google" id="ProtNLM"/>
    </source>
</evidence>
<name>A0A941W5S9_9BACT</name>
<dbReference type="EMBL" id="JAANXD010000100">
    <property type="protein sequence ID" value="MBS1259642.1"/>
    <property type="molecule type" value="Genomic_DNA"/>
</dbReference>
<dbReference type="AlphaFoldDB" id="A0A941W5S9"/>
<proteinExistence type="predicted"/>
<dbReference type="GO" id="GO:0006950">
    <property type="term" value="P:response to stress"/>
    <property type="evidence" value="ECO:0007669"/>
    <property type="project" value="UniProtKB-ARBA"/>
</dbReference>
<evidence type="ECO:0000259" key="3">
    <source>
        <dbReference type="Pfam" id="PF23771"/>
    </source>
</evidence>
<dbReference type="Pfam" id="PF23771">
    <property type="entry name" value="DUF7168"/>
    <property type="match status" value="1"/>
</dbReference>
<comment type="caution">
    <text evidence="4">The sequence shown here is derived from an EMBL/GenBank/DDBJ whole genome shotgun (WGS) entry which is preliminary data.</text>
</comment>
<dbReference type="InterPro" id="IPR055592">
    <property type="entry name" value="DUF7168"/>
</dbReference>
<dbReference type="Pfam" id="PF10979">
    <property type="entry name" value="DUF2786"/>
    <property type="match status" value="1"/>
</dbReference>
<evidence type="ECO:0000313" key="5">
    <source>
        <dbReference type="Proteomes" id="UP000722750"/>
    </source>
</evidence>
<evidence type="ECO:0000259" key="1">
    <source>
        <dbReference type="Pfam" id="PF10263"/>
    </source>
</evidence>
<evidence type="ECO:0000313" key="4">
    <source>
        <dbReference type="EMBL" id="MBS1259642.1"/>
    </source>
</evidence>